<dbReference type="HAMAP" id="MF_01161">
    <property type="entry name" value="tRNA_Ile_lys_synt"/>
    <property type="match status" value="1"/>
</dbReference>
<dbReference type="InterPro" id="IPR014729">
    <property type="entry name" value="Rossmann-like_a/b/a_fold"/>
</dbReference>
<dbReference type="Proteomes" id="UP000504638">
    <property type="component" value="Unplaced"/>
</dbReference>
<dbReference type="GO" id="GO:0008033">
    <property type="term" value="P:tRNA processing"/>
    <property type="evidence" value="ECO:0007669"/>
    <property type="project" value="UniProtKB-KW"/>
</dbReference>
<dbReference type="GO" id="GO:0005524">
    <property type="term" value="F:ATP binding"/>
    <property type="evidence" value="ECO:0007669"/>
    <property type="project" value="UniProtKB-KW"/>
</dbReference>
<dbReference type="Pfam" id="PF01171">
    <property type="entry name" value="ATP_bind_3"/>
    <property type="match status" value="1"/>
</dbReference>
<reference evidence="8 10" key="1">
    <citation type="submission" date="2020-01" db="EMBL/GenBank/DDBJ databases">
        <authorList>
            <consortium name="DOE Joint Genome Institute"/>
            <person name="Haridas S."/>
            <person name="Albert R."/>
            <person name="Binder M."/>
            <person name="Bloem J."/>
            <person name="Labutti K."/>
            <person name="Salamov A."/>
            <person name="Andreopoulos B."/>
            <person name="Baker S.E."/>
            <person name="Barry K."/>
            <person name="Bills G."/>
            <person name="Bluhm B.H."/>
            <person name="Cannon C."/>
            <person name="Castanera R."/>
            <person name="Culley D.E."/>
            <person name="Daum C."/>
            <person name="Ezra D."/>
            <person name="Gonzalez J.B."/>
            <person name="Henrissat B."/>
            <person name="Kuo A."/>
            <person name="Liang C."/>
            <person name="Lipzen A."/>
            <person name="Lutzoni F."/>
            <person name="Magnuson J."/>
            <person name="Mondo S."/>
            <person name="Nolan M."/>
            <person name="Ohm R."/>
            <person name="Pangilinan J."/>
            <person name="Park H.-J."/>
            <person name="Ramirez L."/>
            <person name="Alfaro M."/>
            <person name="Sun H."/>
            <person name="Tritt A."/>
            <person name="Yoshinaga Y."/>
            <person name="Zwiers L.-H."/>
            <person name="Turgeon B.G."/>
            <person name="Goodwin S.B."/>
            <person name="Spatafora J.W."/>
            <person name="Crous P.W."/>
            <person name="Grigoriev I.V."/>
        </authorList>
    </citation>
    <scope>NUCLEOTIDE SEQUENCE</scope>
    <source>
        <strain evidence="8 10">CBS 781.70</strain>
    </source>
</reference>
<evidence type="ECO:0000313" key="8">
    <source>
        <dbReference type="EMBL" id="KAF1814315.1"/>
    </source>
</evidence>
<evidence type="ECO:0000256" key="3">
    <source>
        <dbReference type="ARBA" id="ARBA00022694"/>
    </source>
</evidence>
<evidence type="ECO:0000256" key="1">
    <source>
        <dbReference type="ARBA" id="ARBA00013267"/>
    </source>
</evidence>
<dbReference type="EMBL" id="ML975153">
    <property type="protein sequence ID" value="KAF1814315.1"/>
    <property type="molecule type" value="Genomic_DNA"/>
</dbReference>
<keyword evidence="5" id="KW-0067">ATP-binding</keyword>
<dbReference type="PANTHER" id="PTHR43033:SF1">
    <property type="entry name" value="TRNA(ILE)-LYSIDINE SYNTHASE-RELATED"/>
    <property type="match status" value="1"/>
</dbReference>
<reference evidence="10" key="2">
    <citation type="submission" date="2020-04" db="EMBL/GenBank/DDBJ databases">
        <authorList>
            <consortium name="NCBI Genome Project"/>
        </authorList>
    </citation>
    <scope>NUCLEOTIDE SEQUENCE</scope>
    <source>
        <strain evidence="10">CBS 781.70</strain>
    </source>
</reference>
<evidence type="ECO:0000256" key="6">
    <source>
        <dbReference type="ARBA" id="ARBA00048539"/>
    </source>
</evidence>
<dbReference type="InterPro" id="IPR012094">
    <property type="entry name" value="tRNA_Ile_lys_synt"/>
</dbReference>
<evidence type="ECO:0000313" key="9">
    <source>
        <dbReference type="Proteomes" id="UP000504638"/>
    </source>
</evidence>
<name>A0A6G1G882_9PEZI</name>
<dbReference type="RefSeq" id="XP_033535946.1">
    <property type="nucleotide sequence ID" value="XM_033681129.1"/>
</dbReference>
<evidence type="ECO:0000256" key="4">
    <source>
        <dbReference type="ARBA" id="ARBA00022741"/>
    </source>
</evidence>
<dbReference type="SUPFAM" id="SSF52402">
    <property type="entry name" value="Adenine nucleotide alpha hydrolases-like"/>
    <property type="match status" value="1"/>
</dbReference>
<organism evidence="8">
    <name type="scientific">Eremomyces bilateralis CBS 781.70</name>
    <dbReference type="NCBI Taxonomy" id="1392243"/>
    <lineage>
        <taxon>Eukaryota</taxon>
        <taxon>Fungi</taxon>
        <taxon>Dikarya</taxon>
        <taxon>Ascomycota</taxon>
        <taxon>Pezizomycotina</taxon>
        <taxon>Dothideomycetes</taxon>
        <taxon>Dothideomycetes incertae sedis</taxon>
        <taxon>Eremomycetales</taxon>
        <taxon>Eremomycetaceae</taxon>
        <taxon>Eremomyces</taxon>
    </lineage>
</organism>
<feature type="domain" description="tRNA(Ile)-lysidine/2-thiocytidine synthase N-terminal" evidence="7">
    <location>
        <begin position="41"/>
        <end position="261"/>
    </location>
</feature>
<dbReference type="Gene3D" id="3.40.50.620">
    <property type="entry name" value="HUPs"/>
    <property type="match status" value="1"/>
</dbReference>
<dbReference type="PANTHER" id="PTHR43033">
    <property type="entry name" value="TRNA(ILE)-LYSIDINE SYNTHASE-RELATED"/>
    <property type="match status" value="1"/>
</dbReference>
<dbReference type="GO" id="GO:0032267">
    <property type="term" value="F:tRNA(Ile)-lysidine synthase activity"/>
    <property type="evidence" value="ECO:0007669"/>
    <property type="project" value="UniProtKB-EC"/>
</dbReference>
<dbReference type="GeneID" id="54421699"/>
<evidence type="ECO:0000313" key="10">
    <source>
        <dbReference type="RefSeq" id="XP_033535946.1"/>
    </source>
</evidence>
<comment type="catalytic activity">
    <reaction evidence="6">
        <text>cytidine(34) in tRNA(Ile2) + L-lysine + ATP = lysidine(34) in tRNA(Ile2) + AMP + diphosphate + H(+)</text>
        <dbReference type="Rhea" id="RHEA:43744"/>
        <dbReference type="Rhea" id="RHEA-COMP:10625"/>
        <dbReference type="Rhea" id="RHEA-COMP:10670"/>
        <dbReference type="ChEBI" id="CHEBI:15378"/>
        <dbReference type="ChEBI" id="CHEBI:30616"/>
        <dbReference type="ChEBI" id="CHEBI:32551"/>
        <dbReference type="ChEBI" id="CHEBI:33019"/>
        <dbReference type="ChEBI" id="CHEBI:82748"/>
        <dbReference type="ChEBI" id="CHEBI:83665"/>
        <dbReference type="ChEBI" id="CHEBI:456215"/>
        <dbReference type="EC" id="6.3.4.19"/>
    </reaction>
</comment>
<gene>
    <name evidence="8 10" type="ORF">P152DRAFT_472090</name>
</gene>
<dbReference type="CDD" id="cd01992">
    <property type="entry name" value="TilS_N"/>
    <property type="match status" value="1"/>
</dbReference>
<evidence type="ECO:0000259" key="7">
    <source>
        <dbReference type="Pfam" id="PF01171"/>
    </source>
</evidence>
<dbReference type="InterPro" id="IPR011063">
    <property type="entry name" value="TilS/TtcA_N"/>
</dbReference>
<keyword evidence="4" id="KW-0547">Nucleotide-binding</keyword>
<keyword evidence="9" id="KW-1185">Reference proteome</keyword>
<keyword evidence="3" id="KW-0819">tRNA processing</keyword>
<sequence length="612" mass="67431">MRLAPTQTLRCGSITLEHLHSALSKALDVGHHGSRSQPRHLAVAVSGGIDSMVLAVLLGKLCMQERWRLTAITIDHGARAESAEDARWVEHELSTVHGISTIRRPLVWPGNLSPSDPHGFETRARRLRYQMLGRTCASIGAHHLLVGHHKDDRAESVLQRLIQGHGTVGLGRALKPFAAIPECESIYGVDASGEGVRFPTGHQPLQGTVSMFETGGVSVVRPLLGFTKAVLSKTARDLKIEHREDATNRDPTLTVRNAIRQLFRAENVPQALRSDALVSLSDSCGETATNLDAAAATLISQAAMGFNPQSGALTVTFPDFFYLDFHSEAEREEHLHRLVVMLQRIISVVSTDKPRFTRLKDVARQIFQRSPLAGLPSKAFHAAGAAFMPIATRPLAPAGIHAPLGAATMGQERVMTGLAWRITPKVTPKVLRRFELDPPNAASGHEQDFHLIDSRYWLRMWRERDLAEEVSRSSSVAAEEPPHDACHRLSVVVRYLTESDIASIQSRIDAKSRSVFRNMLKANAPGSVRFTLLVIAIPDDGISGNSEDCAVIALPTIGWKLDKAKLNPANSERDTLLYLKLQRLASELDWEVRYRSLHPDIVSALRTPNQRQ</sequence>
<dbReference type="AlphaFoldDB" id="A0A6G1G882"/>
<reference evidence="10" key="3">
    <citation type="submission" date="2025-04" db="UniProtKB">
        <authorList>
            <consortium name="RefSeq"/>
        </authorList>
    </citation>
    <scope>IDENTIFICATION</scope>
    <source>
        <strain evidence="10">CBS 781.70</strain>
    </source>
</reference>
<keyword evidence="2" id="KW-0436">Ligase</keyword>
<evidence type="ECO:0000256" key="5">
    <source>
        <dbReference type="ARBA" id="ARBA00022840"/>
    </source>
</evidence>
<dbReference type="EC" id="6.3.4.19" evidence="1"/>
<dbReference type="OrthoDB" id="434144at2759"/>
<proteinExistence type="inferred from homology"/>
<evidence type="ECO:0000256" key="2">
    <source>
        <dbReference type="ARBA" id="ARBA00022598"/>
    </source>
</evidence>
<dbReference type="InterPro" id="IPR012795">
    <property type="entry name" value="tRNA_Ile_lys_synt_N"/>
</dbReference>
<protein>
    <recommendedName>
        <fullName evidence="1">tRNA(Ile)-lysidine synthetase</fullName>
        <ecNumber evidence="1">6.3.4.19</ecNumber>
    </recommendedName>
</protein>
<accession>A0A6G1G882</accession>
<dbReference type="NCBIfam" id="TIGR02432">
    <property type="entry name" value="lysidine_TilS_N"/>
    <property type="match status" value="1"/>
</dbReference>